<dbReference type="OrthoDB" id="10265800at2759"/>
<dbReference type="GO" id="GO:0006644">
    <property type="term" value="P:phospholipid metabolic process"/>
    <property type="evidence" value="ECO:0007669"/>
    <property type="project" value="TreeGrafter"/>
</dbReference>
<dbReference type="PANTHER" id="PTHR21325:SF31">
    <property type="entry name" value="GH22081P-RELATED"/>
    <property type="match status" value="1"/>
</dbReference>
<organism evidence="2 3">
    <name type="scientific">Oesophagostomum dentatum</name>
    <name type="common">Nodular worm</name>
    <dbReference type="NCBI Taxonomy" id="61180"/>
    <lineage>
        <taxon>Eukaryota</taxon>
        <taxon>Metazoa</taxon>
        <taxon>Ecdysozoa</taxon>
        <taxon>Nematoda</taxon>
        <taxon>Chromadorea</taxon>
        <taxon>Rhabditida</taxon>
        <taxon>Rhabditina</taxon>
        <taxon>Rhabditomorpha</taxon>
        <taxon>Strongyloidea</taxon>
        <taxon>Strongylidae</taxon>
        <taxon>Oesophagostomum</taxon>
    </lineage>
</organism>
<dbReference type="GO" id="GO:0004620">
    <property type="term" value="F:phospholipase activity"/>
    <property type="evidence" value="ECO:0007669"/>
    <property type="project" value="InterPro"/>
</dbReference>
<evidence type="ECO:0008006" key="4">
    <source>
        <dbReference type="Google" id="ProtNLM"/>
    </source>
</evidence>
<sequence length="251" mass="28672">MANAVSHVPIKEFYRADDRLYYKRLPSRPTESESKTSIAEDYKAYLQYYSTESLPIGFPFKCWKLKTLLITFFSLLILFFIYARYKARYKLELEERIAMKTLGGILNCDPEVMKPSSSVPADVNKVRPADIKAIAAMGDSITVASLSKNYEDEREWEIYPGNSYAMGGDGPLKQQISTGKILREFNSKLVGLSHGKGYDDTVFNVAVGGMTSEDLPRQARELISRMKSKKVRELAAFQMRDFAKRHKEESW</sequence>
<keyword evidence="1" id="KW-0812">Transmembrane</keyword>
<keyword evidence="1" id="KW-1133">Transmembrane helix</keyword>
<dbReference type="PANTHER" id="PTHR21325">
    <property type="entry name" value="PHOSPHOLIPASE B, PLB1"/>
    <property type="match status" value="1"/>
</dbReference>
<protein>
    <recommendedName>
        <fullName evidence="4">Triacylglycerol lipase</fullName>
    </recommendedName>
</protein>
<accession>A0A0B1TLG3</accession>
<keyword evidence="1" id="KW-0472">Membrane</keyword>
<dbReference type="InterPro" id="IPR038885">
    <property type="entry name" value="PLB1"/>
</dbReference>
<evidence type="ECO:0000256" key="1">
    <source>
        <dbReference type="SAM" id="Phobius"/>
    </source>
</evidence>
<evidence type="ECO:0000313" key="2">
    <source>
        <dbReference type="EMBL" id="KHJ98408.1"/>
    </source>
</evidence>
<feature type="transmembrane region" description="Helical" evidence="1">
    <location>
        <begin position="63"/>
        <end position="83"/>
    </location>
</feature>
<evidence type="ECO:0000313" key="3">
    <source>
        <dbReference type="Proteomes" id="UP000053660"/>
    </source>
</evidence>
<name>A0A0B1TLG3_OESDE</name>
<dbReference type="InterPro" id="IPR001087">
    <property type="entry name" value="GDSL"/>
</dbReference>
<dbReference type="AlphaFoldDB" id="A0A0B1TLG3"/>
<proteinExistence type="predicted"/>
<dbReference type="EMBL" id="KN549315">
    <property type="protein sequence ID" value="KHJ98408.1"/>
    <property type="molecule type" value="Genomic_DNA"/>
</dbReference>
<dbReference type="Proteomes" id="UP000053660">
    <property type="component" value="Unassembled WGS sequence"/>
</dbReference>
<keyword evidence="3" id="KW-1185">Reference proteome</keyword>
<reference evidence="2 3" key="1">
    <citation type="submission" date="2014-03" db="EMBL/GenBank/DDBJ databases">
        <title>Draft genome of the hookworm Oesophagostomum dentatum.</title>
        <authorList>
            <person name="Mitreva M."/>
        </authorList>
    </citation>
    <scope>NUCLEOTIDE SEQUENCE [LARGE SCALE GENOMIC DNA]</scope>
    <source>
        <strain evidence="2 3">OD-Hann</strain>
    </source>
</reference>
<dbReference type="Pfam" id="PF00657">
    <property type="entry name" value="Lipase_GDSL"/>
    <property type="match status" value="1"/>
</dbReference>
<gene>
    <name evidence="2" type="ORF">OESDEN_01616</name>
</gene>